<dbReference type="Proteomes" id="UP000515856">
    <property type="component" value="Chromosome"/>
</dbReference>
<evidence type="ECO:0000313" key="1">
    <source>
        <dbReference type="EMBL" id="QNM12760.1"/>
    </source>
</evidence>
<accession>A0A7G9GPM8</accession>
<dbReference type="EMBL" id="CP060636">
    <property type="protein sequence ID" value="QNM12760.1"/>
    <property type="molecule type" value="Genomic_DNA"/>
</dbReference>
<name>A0A7G9GPM8_9FIRM</name>
<evidence type="ECO:0008006" key="3">
    <source>
        <dbReference type="Google" id="ProtNLM"/>
    </source>
</evidence>
<sequence length="117" mass="13494">MIYKEHIKRLLQDVTGLKVTPFFSVGPYPAIVYKHTPVSGGLLLESQLEIRIIGKVYDDLLNIKQKVVEVLDNPDMDYKDYEGFSYHSELAGGGDLFNDTIQMWECITIFTMTWRCK</sequence>
<proteinExistence type="predicted"/>
<reference evidence="1 2" key="1">
    <citation type="submission" date="2020-08" db="EMBL/GenBank/DDBJ databases">
        <authorList>
            <person name="Liu C."/>
            <person name="Sun Q."/>
        </authorList>
    </citation>
    <scope>NUCLEOTIDE SEQUENCE [LARGE SCALE GENOMIC DNA]</scope>
    <source>
        <strain evidence="1 2">NSJ-61</strain>
    </source>
</reference>
<protein>
    <recommendedName>
        <fullName evidence="3">DUF3168 domain-containing protein</fullName>
    </recommendedName>
</protein>
<dbReference type="AlphaFoldDB" id="A0A7G9GPM8"/>
<organism evidence="1 2">
    <name type="scientific">[Eubacterium] hominis</name>
    <dbReference type="NCBI Taxonomy" id="2764325"/>
    <lineage>
        <taxon>Bacteria</taxon>
        <taxon>Bacillati</taxon>
        <taxon>Bacillota</taxon>
        <taxon>Erysipelotrichia</taxon>
        <taxon>Erysipelotrichales</taxon>
        <taxon>Erysipelotrichaceae</taxon>
        <taxon>Amedibacillus</taxon>
    </lineage>
</organism>
<evidence type="ECO:0000313" key="2">
    <source>
        <dbReference type="Proteomes" id="UP000515856"/>
    </source>
</evidence>
<keyword evidence="2" id="KW-1185">Reference proteome</keyword>
<gene>
    <name evidence="1" type="ORF">H9Q80_02075</name>
</gene>
<dbReference type="KEGG" id="ehn:H9Q80_02075"/>
<dbReference type="RefSeq" id="WP_117455360.1">
    <property type="nucleotide sequence ID" value="NZ_CP060636.1"/>
</dbReference>